<evidence type="ECO:0000313" key="1">
    <source>
        <dbReference type="EMBL" id="KAJ1207496.1"/>
    </source>
</evidence>
<comment type="caution">
    <text evidence="1">The sequence shown here is derived from an EMBL/GenBank/DDBJ whole genome shotgun (WGS) entry which is preliminary data.</text>
</comment>
<proteinExistence type="predicted"/>
<accession>A0AAV7W4F5</accession>
<protein>
    <submittedName>
        <fullName evidence="1">Uncharacterized protein</fullName>
    </submittedName>
</protein>
<evidence type="ECO:0000313" key="2">
    <source>
        <dbReference type="Proteomes" id="UP001066276"/>
    </source>
</evidence>
<dbReference type="EMBL" id="JANPWB010000002">
    <property type="protein sequence ID" value="KAJ1207496.1"/>
    <property type="molecule type" value="Genomic_DNA"/>
</dbReference>
<organism evidence="1 2">
    <name type="scientific">Pleurodeles waltl</name>
    <name type="common">Iberian ribbed newt</name>
    <dbReference type="NCBI Taxonomy" id="8319"/>
    <lineage>
        <taxon>Eukaryota</taxon>
        <taxon>Metazoa</taxon>
        <taxon>Chordata</taxon>
        <taxon>Craniata</taxon>
        <taxon>Vertebrata</taxon>
        <taxon>Euteleostomi</taxon>
        <taxon>Amphibia</taxon>
        <taxon>Batrachia</taxon>
        <taxon>Caudata</taxon>
        <taxon>Salamandroidea</taxon>
        <taxon>Salamandridae</taxon>
        <taxon>Pleurodelinae</taxon>
        <taxon>Pleurodeles</taxon>
    </lineage>
</organism>
<keyword evidence="2" id="KW-1185">Reference proteome</keyword>
<name>A0AAV7W4F5_PLEWA</name>
<reference evidence="1" key="1">
    <citation type="journal article" date="2022" name="bioRxiv">
        <title>Sequencing and chromosome-scale assembly of the giantPleurodeles waltlgenome.</title>
        <authorList>
            <person name="Brown T."/>
            <person name="Elewa A."/>
            <person name="Iarovenko S."/>
            <person name="Subramanian E."/>
            <person name="Araus A.J."/>
            <person name="Petzold A."/>
            <person name="Susuki M."/>
            <person name="Suzuki K.-i.T."/>
            <person name="Hayashi T."/>
            <person name="Toyoda A."/>
            <person name="Oliveira C."/>
            <person name="Osipova E."/>
            <person name="Leigh N.D."/>
            <person name="Simon A."/>
            <person name="Yun M.H."/>
        </authorList>
    </citation>
    <scope>NUCLEOTIDE SEQUENCE</scope>
    <source>
        <strain evidence="1">20211129_DDA</strain>
        <tissue evidence="1">Liver</tissue>
    </source>
</reference>
<dbReference type="AlphaFoldDB" id="A0AAV7W4F5"/>
<sequence>MGGSDDAVSHILHGACSRGRSGVWSTTRSIGLARWRSQERPLNLAPNKGAQKLSAMVSVSVENTETGGSEARLWEGVHIADTAIGTDVVKGSEVGTATDKGLKGQAVEGAVAIDRGNRRGAAGVGKTENKKDVSENKQVKIKNLPYMRTSKPLGAHLMLATKEKIWKGKYVEMWKLLHWEVRAKEGSKEEKMELAKRPTVPLTIGPLPSVHCGKYPERVVALLKYMDVIRKAQVTYSGYA</sequence>
<gene>
    <name evidence="1" type="ORF">NDU88_002887</name>
</gene>
<dbReference type="Proteomes" id="UP001066276">
    <property type="component" value="Chromosome 1_2"/>
</dbReference>